<dbReference type="AlphaFoldDB" id="A0A7G5E2D8"/>
<evidence type="ECO:0000313" key="3">
    <source>
        <dbReference type="Proteomes" id="UP000515450"/>
    </source>
</evidence>
<proteinExistence type="predicted"/>
<dbReference type="Proteomes" id="UP000515450">
    <property type="component" value="Chromosome"/>
</dbReference>
<dbReference type="EMBL" id="CP058555">
    <property type="protein sequence ID" value="QMV68163.1"/>
    <property type="molecule type" value="Genomic_DNA"/>
</dbReference>
<protein>
    <submittedName>
        <fullName evidence="2">Uncharacterized protein</fullName>
    </submittedName>
</protein>
<name>A0A7G5E2D8_9SPHI</name>
<feature type="region of interest" description="Disordered" evidence="1">
    <location>
        <begin position="26"/>
        <end position="58"/>
    </location>
</feature>
<accession>A0A7G5E2D8</accession>
<reference evidence="2 3" key="1">
    <citation type="journal article" date="2020" name="G3 (Bethesda)">
        <title>CeMbio - The Caenorhabditis elegans Microbiome Resource.</title>
        <authorList>
            <person name="Dirksen P."/>
            <person name="Assie A."/>
            <person name="Zimmermann J."/>
            <person name="Zhang F."/>
            <person name="Tietje A.M."/>
            <person name="Marsh S.A."/>
            <person name="Felix M.A."/>
            <person name="Shapira M."/>
            <person name="Kaleta C."/>
            <person name="Schulenburg H."/>
            <person name="Samuel B."/>
        </authorList>
    </citation>
    <scope>NUCLEOTIDE SEQUENCE [LARGE SCALE GENOMIC DNA]</scope>
    <source>
        <strain evidence="2 3">BIGb0170</strain>
    </source>
</reference>
<evidence type="ECO:0000313" key="2">
    <source>
        <dbReference type="EMBL" id="QMV68163.1"/>
    </source>
</evidence>
<gene>
    <name evidence="2" type="ORF">HS960_11045</name>
</gene>
<dbReference type="RefSeq" id="WP_182332653.1">
    <property type="nucleotide sequence ID" value="NZ_CP058555.1"/>
</dbReference>
<sequence length="223" mass="24138">MYVQICAGDAPYTYCETRLMVICQNDDDGPNPNNPNPNNPPSTPPPFGGIGDPAPAVNPEEVDNYLSDEQQQQLLANRICSKSFTFTEVVSEGDNLPGWKEASIKGLTVSTISDSYFENIWTVVTGQSAIVTSNFNLEIGVSGSRPSAQAANVAAAAANDAMQNILKKYSYRATKRQMQLGTFPAKFLAEFLSQLKKTYPEARASLNLSGRTTPKFPVTGVCN</sequence>
<keyword evidence="3" id="KW-1185">Reference proteome</keyword>
<organism evidence="2 3">
    <name type="scientific">Sphingobacterium paramultivorum</name>
    <dbReference type="NCBI Taxonomy" id="2886510"/>
    <lineage>
        <taxon>Bacteria</taxon>
        <taxon>Pseudomonadati</taxon>
        <taxon>Bacteroidota</taxon>
        <taxon>Sphingobacteriia</taxon>
        <taxon>Sphingobacteriales</taxon>
        <taxon>Sphingobacteriaceae</taxon>
        <taxon>Sphingobacterium</taxon>
    </lineage>
</organism>
<feature type="compositionally biased region" description="Pro residues" evidence="1">
    <location>
        <begin position="32"/>
        <end position="47"/>
    </location>
</feature>
<evidence type="ECO:0000256" key="1">
    <source>
        <dbReference type="SAM" id="MobiDB-lite"/>
    </source>
</evidence>